<protein>
    <submittedName>
        <fullName evidence="2">Uncharacterized protein</fullName>
    </submittedName>
</protein>
<evidence type="ECO:0000313" key="3">
    <source>
        <dbReference type="Proteomes" id="UP000007174"/>
    </source>
</evidence>
<feature type="region of interest" description="Disordered" evidence="1">
    <location>
        <begin position="30"/>
        <end position="90"/>
    </location>
</feature>
<dbReference type="HOGENOM" id="CLU_2015111_0_0_1"/>
<sequence>MSGVRASMPLSAINAHGDSIGLILVTQTARARQGMGSRGREEEGKGESRSATLSTVARRTNQIDTRVAPAHGHPYTHPQRNAYTDTPHGIRDTHIARPRVQQAGMQMLCTAKNYPMTRIRQCR</sequence>
<dbReference type="Proteomes" id="UP000007174">
    <property type="component" value="Unassembled WGS sequence"/>
</dbReference>
<feature type="compositionally biased region" description="Basic and acidic residues" evidence="1">
    <location>
        <begin position="38"/>
        <end position="48"/>
    </location>
</feature>
<gene>
    <name evidence="2" type="ORF">CH063_13695</name>
</gene>
<dbReference type="EMBL" id="CACQ02006724">
    <property type="protein sequence ID" value="CCF44232.1"/>
    <property type="molecule type" value="Genomic_DNA"/>
</dbReference>
<evidence type="ECO:0000313" key="2">
    <source>
        <dbReference type="EMBL" id="CCF44232.1"/>
    </source>
</evidence>
<evidence type="ECO:0000256" key="1">
    <source>
        <dbReference type="SAM" id="MobiDB-lite"/>
    </source>
</evidence>
<reference evidence="3" key="1">
    <citation type="journal article" date="2012" name="Nat. Genet.">
        <title>Lifestyle transitions in plant pathogenic Colletotrichum fungi deciphered by genome and transcriptome analyses.</title>
        <authorList>
            <person name="O'Connell R.J."/>
            <person name="Thon M.R."/>
            <person name="Hacquard S."/>
            <person name="Amyotte S.G."/>
            <person name="Kleemann J."/>
            <person name="Torres M.F."/>
            <person name="Damm U."/>
            <person name="Buiate E.A."/>
            <person name="Epstein L."/>
            <person name="Alkan N."/>
            <person name="Altmueller J."/>
            <person name="Alvarado-Balderrama L."/>
            <person name="Bauser C.A."/>
            <person name="Becker C."/>
            <person name="Birren B.W."/>
            <person name="Chen Z."/>
            <person name="Choi J."/>
            <person name="Crouch J.A."/>
            <person name="Duvick J.P."/>
            <person name="Farman M.A."/>
            <person name="Gan P."/>
            <person name="Heiman D."/>
            <person name="Henrissat B."/>
            <person name="Howard R.J."/>
            <person name="Kabbage M."/>
            <person name="Koch C."/>
            <person name="Kracher B."/>
            <person name="Kubo Y."/>
            <person name="Law A.D."/>
            <person name="Lebrun M.-H."/>
            <person name="Lee Y.-H."/>
            <person name="Miyara I."/>
            <person name="Moore N."/>
            <person name="Neumann U."/>
            <person name="Nordstroem K."/>
            <person name="Panaccione D.G."/>
            <person name="Panstruga R."/>
            <person name="Place M."/>
            <person name="Proctor R.H."/>
            <person name="Prusky D."/>
            <person name="Rech G."/>
            <person name="Reinhardt R."/>
            <person name="Rollins J.A."/>
            <person name="Rounsley S."/>
            <person name="Schardl C.L."/>
            <person name="Schwartz D.C."/>
            <person name="Shenoy N."/>
            <person name="Shirasu K."/>
            <person name="Sikhakolli U.R."/>
            <person name="Stueber K."/>
            <person name="Sukno S.A."/>
            <person name="Sweigard J.A."/>
            <person name="Takano Y."/>
            <person name="Takahara H."/>
            <person name="Trail F."/>
            <person name="van der Does H.C."/>
            <person name="Voll L.M."/>
            <person name="Will I."/>
            <person name="Young S."/>
            <person name="Zeng Q."/>
            <person name="Zhang J."/>
            <person name="Zhou S."/>
            <person name="Dickman M.B."/>
            <person name="Schulze-Lefert P."/>
            <person name="Ver Loren van Themaat E."/>
            <person name="Ma L.-J."/>
            <person name="Vaillancourt L.J."/>
        </authorList>
    </citation>
    <scope>NUCLEOTIDE SEQUENCE [LARGE SCALE GENOMIC DNA]</scope>
    <source>
        <strain evidence="3">IMI 349063</strain>
    </source>
</reference>
<name>H1VVH2_COLHI</name>
<accession>H1VVH2</accession>
<proteinExistence type="predicted"/>
<dbReference type="AlphaFoldDB" id="H1VVH2"/>
<organism evidence="2 3">
    <name type="scientific">Colletotrichum higginsianum (strain IMI 349063)</name>
    <name type="common">Crucifer anthracnose fungus</name>
    <dbReference type="NCBI Taxonomy" id="759273"/>
    <lineage>
        <taxon>Eukaryota</taxon>
        <taxon>Fungi</taxon>
        <taxon>Dikarya</taxon>
        <taxon>Ascomycota</taxon>
        <taxon>Pezizomycotina</taxon>
        <taxon>Sordariomycetes</taxon>
        <taxon>Hypocreomycetidae</taxon>
        <taxon>Glomerellales</taxon>
        <taxon>Glomerellaceae</taxon>
        <taxon>Colletotrichum</taxon>
        <taxon>Colletotrichum destructivum species complex</taxon>
    </lineage>
</organism>
<feature type="compositionally biased region" description="Polar residues" evidence="1">
    <location>
        <begin position="51"/>
        <end position="64"/>
    </location>
</feature>